<name>A0AAW1CVC1_9HEMI</name>
<evidence type="ECO:0000313" key="1">
    <source>
        <dbReference type="EMBL" id="KAK9502411.1"/>
    </source>
</evidence>
<dbReference type="Proteomes" id="UP001461498">
    <property type="component" value="Unassembled WGS sequence"/>
</dbReference>
<dbReference type="EMBL" id="JAPXFL010000008">
    <property type="protein sequence ID" value="KAK9502411.1"/>
    <property type="molecule type" value="Genomic_DNA"/>
</dbReference>
<comment type="caution">
    <text evidence="1">The sequence shown here is derived from an EMBL/GenBank/DDBJ whole genome shotgun (WGS) entry which is preliminary data.</text>
</comment>
<keyword evidence="2" id="KW-1185">Reference proteome</keyword>
<protein>
    <submittedName>
        <fullName evidence="1">Uncharacterized protein</fullName>
    </submittedName>
</protein>
<dbReference type="AlphaFoldDB" id="A0AAW1CVC1"/>
<accession>A0AAW1CVC1</accession>
<evidence type="ECO:0000313" key="2">
    <source>
        <dbReference type="Proteomes" id="UP001461498"/>
    </source>
</evidence>
<proteinExistence type="predicted"/>
<reference evidence="1 2" key="1">
    <citation type="submission" date="2022-12" db="EMBL/GenBank/DDBJ databases">
        <title>Chromosome-level genome assembly of true bugs.</title>
        <authorList>
            <person name="Ma L."/>
            <person name="Li H."/>
        </authorList>
    </citation>
    <scope>NUCLEOTIDE SEQUENCE [LARGE SCALE GENOMIC DNA]</scope>
    <source>
        <strain evidence="1">Lab_2022b</strain>
    </source>
</reference>
<sequence>MFERYINPPSYNTRGRNNLMFPVDKLSSYERGYIYNVIRFTQICPSTQRLRIDSLLPH</sequence>
<organism evidence="1 2">
    <name type="scientific">Rhynocoris fuscipes</name>
    <dbReference type="NCBI Taxonomy" id="488301"/>
    <lineage>
        <taxon>Eukaryota</taxon>
        <taxon>Metazoa</taxon>
        <taxon>Ecdysozoa</taxon>
        <taxon>Arthropoda</taxon>
        <taxon>Hexapoda</taxon>
        <taxon>Insecta</taxon>
        <taxon>Pterygota</taxon>
        <taxon>Neoptera</taxon>
        <taxon>Paraneoptera</taxon>
        <taxon>Hemiptera</taxon>
        <taxon>Heteroptera</taxon>
        <taxon>Panheteroptera</taxon>
        <taxon>Cimicomorpha</taxon>
        <taxon>Reduviidae</taxon>
        <taxon>Harpactorinae</taxon>
        <taxon>Harpactorini</taxon>
        <taxon>Rhynocoris</taxon>
    </lineage>
</organism>
<gene>
    <name evidence="1" type="ORF">O3M35_011193</name>
</gene>